<keyword evidence="1" id="KW-0396">Initiation factor</keyword>
<proteinExistence type="predicted"/>
<organism evidence="1 2">
    <name type="scientific">Vararia minispora EC-137</name>
    <dbReference type="NCBI Taxonomy" id="1314806"/>
    <lineage>
        <taxon>Eukaryota</taxon>
        <taxon>Fungi</taxon>
        <taxon>Dikarya</taxon>
        <taxon>Basidiomycota</taxon>
        <taxon>Agaricomycotina</taxon>
        <taxon>Agaricomycetes</taxon>
        <taxon>Russulales</taxon>
        <taxon>Lachnocladiaceae</taxon>
        <taxon>Vararia</taxon>
    </lineage>
</organism>
<reference evidence="1" key="2">
    <citation type="journal article" date="2022" name="New Phytol.">
        <title>Evolutionary transition to the ectomycorrhizal habit in the genomes of a hyperdiverse lineage of mushroom-forming fungi.</title>
        <authorList>
            <person name="Looney B."/>
            <person name="Miyauchi S."/>
            <person name="Morin E."/>
            <person name="Drula E."/>
            <person name="Courty P.E."/>
            <person name="Kohler A."/>
            <person name="Kuo A."/>
            <person name="LaButti K."/>
            <person name="Pangilinan J."/>
            <person name="Lipzen A."/>
            <person name="Riley R."/>
            <person name="Andreopoulos W."/>
            <person name="He G."/>
            <person name="Johnson J."/>
            <person name="Nolan M."/>
            <person name="Tritt A."/>
            <person name="Barry K.W."/>
            <person name="Grigoriev I.V."/>
            <person name="Nagy L.G."/>
            <person name="Hibbett D."/>
            <person name="Henrissat B."/>
            <person name="Matheny P.B."/>
            <person name="Labbe J."/>
            <person name="Martin F.M."/>
        </authorList>
    </citation>
    <scope>NUCLEOTIDE SEQUENCE</scope>
    <source>
        <strain evidence="1">EC-137</strain>
    </source>
</reference>
<gene>
    <name evidence="1" type="ORF">K488DRAFT_53246</name>
</gene>
<keyword evidence="2" id="KW-1185">Reference proteome</keyword>
<protein>
    <submittedName>
        <fullName evidence="1">RNA polymerase I-specific transcription initiation factor RRN3</fullName>
    </submittedName>
</protein>
<evidence type="ECO:0000313" key="2">
    <source>
        <dbReference type="Proteomes" id="UP000814128"/>
    </source>
</evidence>
<sequence>MDPHSRHSQYNQRPPKSGPQAPFSRHHDHQSKMPSLDRFARNTPSADPPQKPSSITALASRPIATNSRIKQEERLRKDMYLAFVNNALQEKAMASLDHLIGKHEHYDELVDQFSLKNTLPDSPSPIPQLRQWIQALTYVVSRLDRSHATLVDAIIRMPWMTMDVSFVKSYTSFVGILVSARPEYLSVVLAKIAQGFTYQSGLQALNTSLPESSSAPLTRRTVYNRIHALLQHLLSLIPTLPSTLQPLLVRSFPHKRLPKSSQVTYIRNMLRITEYCHEIADKLLSTIIDRAIQIDVEIQVELEELEEAEAAAQPELFEIDPFDTVVGQEEDVSSDEDEDGSEAGFSDLSSDAGDDDEDEARGGSPGLDVAHITDMVGKLDAILKLIFDHFRASLGSSLDVSLAAANPSSEFSPPPDPSTPLADEPTPDERHALLCEQFQSLLYIFNRTILRTFKSRYTQFILFWFASLSPEFADTFLGELVSKALLENHQPAVTRAAAASYVASYVSRATYIDRSGARRVISFLCQFLRQQIEMYEGPNARQAAPHMVFYAVVQAVFLMFCFRWRDLLEEEAGEGDEFGGADASARKWMPELDIVQRVVTSAMNPLLVCSENVVLQFARVAQASGFIYIYPLIDANRRGTFVPSTPLSPLAATPTSSFFSFGGARAIGDLNTFFPFDPYRLPKSACYVEPVYREWATVAIDGEEDEEDEDGEEPEEQEELVGRDNAEADGLGASFSGMSISPAAVVMPTSVSMSVA</sequence>
<accession>A0ACB8QGM5</accession>
<comment type="caution">
    <text evidence="1">The sequence shown here is derived from an EMBL/GenBank/DDBJ whole genome shotgun (WGS) entry which is preliminary data.</text>
</comment>
<reference evidence="1" key="1">
    <citation type="submission" date="2021-02" db="EMBL/GenBank/DDBJ databases">
        <authorList>
            <consortium name="DOE Joint Genome Institute"/>
            <person name="Ahrendt S."/>
            <person name="Looney B.P."/>
            <person name="Miyauchi S."/>
            <person name="Morin E."/>
            <person name="Drula E."/>
            <person name="Courty P.E."/>
            <person name="Chicoki N."/>
            <person name="Fauchery L."/>
            <person name="Kohler A."/>
            <person name="Kuo A."/>
            <person name="Labutti K."/>
            <person name="Pangilinan J."/>
            <person name="Lipzen A."/>
            <person name="Riley R."/>
            <person name="Andreopoulos W."/>
            <person name="He G."/>
            <person name="Johnson J."/>
            <person name="Barry K.W."/>
            <person name="Grigoriev I.V."/>
            <person name="Nagy L."/>
            <person name="Hibbett D."/>
            <person name="Henrissat B."/>
            <person name="Matheny P.B."/>
            <person name="Labbe J."/>
            <person name="Martin F."/>
        </authorList>
    </citation>
    <scope>NUCLEOTIDE SEQUENCE</scope>
    <source>
        <strain evidence="1">EC-137</strain>
    </source>
</reference>
<keyword evidence="1" id="KW-0648">Protein biosynthesis</keyword>
<dbReference type="Proteomes" id="UP000814128">
    <property type="component" value="Unassembled WGS sequence"/>
</dbReference>
<evidence type="ECO:0000313" key="1">
    <source>
        <dbReference type="EMBL" id="KAI0030899.1"/>
    </source>
</evidence>
<name>A0ACB8QGM5_9AGAM</name>
<dbReference type="EMBL" id="MU273601">
    <property type="protein sequence ID" value="KAI0030899.1"/>
    <property type="molecule type" value="Genomic_DNA"/>
</dbReference>